<dbReference type="Pfam" id="PF11066">
    <property type="entry name" value="DUF2867"/>
    <property type="match status" value="1"/>
</dbReference>
<organism evidence="3 4">
    <name type="scientific">Stieleria varia</name>
    <dbReference type="NCBI Taxonomy" id="2528005"/>
    <lineage>
        <taxon>Bacteria</taxon>
        <taxon>Pseudomonadati</taxon>
        <taxon>Planctomycetota</taxon>
        <taxon>Planctomycetia</taxon>
        <taxon>Pirellulales</taxon>
        <taxon>Pirellulaceae</taxon>
        <taxon>Stieleria</taxon>
    </lineage>
</organism>
<dbReference type="InterPro" id="IPR021295">
    <property type="entry name" value="DUF2867"/>
</dbReference>
<feature type="transmembrane region" description="Helical" evidence="1">
    <location>
        <begin position="461"/>
        <end position="481"/>
    </location>
</feature>
<dbReference type="AlphaFoldDB" id="A0A5C6APQ8"/>
<dbReference type="InterPro" id="IPR051207">
    <property type="entry name" value="ComplexI_NDUFA9_subunit"/>
</dbReference>
<dbReference type="EMBL" id="SJPN01000005">
    <property type="protein sequence ID" value="TWU00952.1"/>
    <property type="molecule type" value="Genomic_DNA"/>
</dbReference>
<dbReference type="Proteomes" id="UP000320176">
    <property type="component" value="Unassembled WGS sequence"/>
</dbReference>
<keyword evidence="1" id="KW-0812">Transmembrane</keyword>
<reference evidence="3 4" key="1">
    <citation type="submission" date="2019-02" db="EMBL/GenBank/DDBJ databases">
        <title>Deep-cultivation of Planctomycetes and their phenomic and genomic characterization uncovers novel biology.</title>
        <authorList>
            <person name="Wiegand S."/>
            <person name="Jogler M."/>
            <person name="Boedeker C."/>
            <person name="Pinto D."/>
            <person name="Vollmers J."/>
            <person name="Rivas-Marin E."/>
            <person name="Kohn T."/>
            <person name="Peeters S.H."/>
            <person name="Heuer A."/>
            <person name="Rast P."/>
            <person name="Oberbeckmann S."/>
            <person name="Bunk B."/>
            <person name="Jeske O."/>
            <person name="Meyerdierks A."/>
            <person name="Storesund J.E."/>
            <person name="Kallscheuer N."/>
            <person name="Luecker S."/>
            <person name="Lage O.M."/>
            <person name="Pohl T."/>
            <person name="Merkel B.J."/>
            <person name="Hornburger P."/>
            <person name="Mueller R.-W."/>
            <person name="Bruemmer F."/>
            <person name="Labrenz M."/>
            <person name="Spormann A.M."/>
            <person name="Op Den Camp H."/>
            <person name="Overmann J."/>
            <person name="Amann R."/>
            <person name="Jetten M.S.M."/>
            <person name="Mascher T."/>
            <person name="Medema M.H."/>
            <person name="Devos D.P."/>
            <person name="Kaster A.-K."/>
            <person name="Ovreas L."/>
            <person name="Rohde M."/>
            <person name="Galperin M.Y."/>
            <person name="Jogler C."/>
        </authorList>
    </citation>
    <scope>NUCLEOTIDE SEQUENCE [LARGE SCALE GENOMIC DNA]</scope>
    <source>
        <strain evidence="3 4">Pla52n</strain>
    </source>
</reference>
<name>A0A5C6APQ8_9BACT</name>
<keyword evidence="1" id="KW-1133">Transmembrane helix</keyword>
<dbReference type="PANTHER" id="PTHR12126">
    <property type="entry name" value="NADH-UBIQUINONE OXIDOREDUCTASE 39 KDA SUBUNIT-RELATED"/>
    <property type="match status" value="1"/>
</dbReference>
<evidence type="ECO:0000313" key="3">
    <source>
        <dbReference type="EMBL" id="TWU00952.1"/>
    </source>
</evidence>
<dbReference type="SUPFAM" id="SSF51735">
    <property type="entry name" value="NAD(P)-binding Rossmann-fold domains"/>
    <property type="match status" value="1"/>
</dbReference>
<keyword evidence="4" id="KW-1185">Reference proteome</keyword>
<proteinExistence type="predicted"/>
<dbReference type="GO" id="GO:0044877">
    <property type="term" value="F:protein-containing complex binding"/>
    <property type="evidence" value="ECO:0007669"/>
    <property type="project" value="TreeGrafter"/>
</dbReference>
<dbReference type="SUPFAM" id="SSF55961">
    <property type="entry name" value="Bet v1-like"/>
    <property type="match status" value="1"/>
</dbReference>
<dbReference type="InterPro" id="IPR036291">
    <property type="entry name" value="NAD(P)-bd_dom_sf"/>
</dbReference>
<dbReference type="RefSeq" id="WP_146521482.1">
    <property type="nucleotide sequence ID" value="NZ_CP151726.1"/>
</dbReference>
<gene>
    <name evidence="3" type="ORF">Pla52n_43220</name>
</gene>
<dbReference type="OrthoDB" id="9774199at2"/>
<evidence type="ECO:0000259" key="2">
    <source>
        <dbReference type="Pfam" id="PF13460"/>
    </source>
</evidence>
<comment type="caution">
    <text evidence="3">The sequence shown here is derived from an EMBL/GenBank/DDBJ whole genome shotgun (WGS) entry which is preliminary data.</text>
</comment>
<evidence type="ECO:0000256" key="1">
    <source>
        <dbReference type="SAM" id="Phobius"/>
    </source>
</evidence>
<dbReference type="PANTHER" id="PTHR12126:SF11">
    <property type="entry name" value="NADH DEHYDROGENASE [UBIQUINONE] 1 ALPHA SUBCOMPLEX SUBUNIT 9, MITOCHONDRIAL"/>
    <property type="match status" value="1"/>
</dbReference>
<feature type="domain" description="NAD(P)-binding" evidence="2">
    <location>
        <begin position="17"/>
        <end position="127"/>
    </location>
</feature>
<dbReference type="InterPro" id="IPR016040">
    <property type="entry name" value="NAD(P)-bd_dom"/>
</dbReference>
<dbReference type="Gene3D" id="3.40.50.720">
    <property type="entry name" value="NAD(P)-binding Rossmann-like Domain"/>
    <property type="match status" value="1"/>
</dbReference>
<accession>A0A5C6APQ8</accession>
<dbReference type="CDD" id="cd05245">
    <property type="entry name" value="SDR_a2"/>
    <property type="match status" value="1"/>
</dbReference>
<evidence type="ECO:0000313" key="4">
    <source>
        <dbReference type="Proteomes" id="UP000320176"/>
    </source>
</evidence>
<protein>
    <submittedName>
        <fullName evidence="3">NmrA-like family protein</fullName>
    </submittedName>
</protein>
<keyword evidence="1" id="KW-0472">Membrane</keyword>
<sequence length="494" mass="54979">MTNSTSSVHSQCLLVCGATGYVGGRLVRQLLQEGYRVKCLVRSPEKLTRFSWCQHPQLTIIPGELESEDALSEALADVDAAYYLVHSMQSAKGAYAKRDRELAELFSSQAAKSSCRRIIYLGGLGELGPDLSKHLDSRREVAEILQSGKVPTTVFRAAMIIGSGSASFEILRYLVERLPVMVTPKWVTTETQPIAIRDVLRYLVDCLSVGETTGRTIDIGGDDVMTYREIMQIMSTALGLRKRVIFPVPVLTPRLSSLWIGLVTPVSSNIARPLAEGLRNRTVCRNDEARRLMPGECFGIQESIEAALGRVHSGEVETRWSTAGKIPGDPDWAGGTTLTDRRVVKVHGTAEETYAEIRSIGGDKGYWGAGYLWQIRGWMDQLVGGPGLRRGRHHPTQLHYGEAVDFWRVTSLVPNERLRLRAEMWLPGEAELEFVLHRGEEKTTEVEMTARFRPRGLLGIAYWYTVLPLHGFVFPVMLRGIKKNVEAAVTMQPS</sequence>
<dbReference type="Pfam" id="PF13460">
    <property type="entry name" value="NAD_binding_10"/>
    <property type="match status" value="1"/>
</dbReference>